<proteinExistence type="predicted"/>
<accession>A0A6G0SZP4</accession>
<dbReference type="Proteomes" id="UP000475862">
    <property type="component" value="Unassembled WGS sequence"/>
</dbReference>
<feature type="transmembrane region" description="Helical" evidence="2">
    <location>
        <begin position="20"/>
        <end position="44"/>
    </location>
</feature>
<protein>
    <submittedName>
        <fullName evidence="3">Uncharacterized protein</fullName>
    </submittedName>
</protein>
<feature type="compositionally biased region" description="Basic and acidic residues" evidence="1">
    <location>
        <begin position="2619"/>
        <end position="2629"/>
    </location>
</feature>
<keyword evidence="2" id="KW-1133">Transmembrane helix</keyword>
<feature type="region of interest" description="Disordered" evidence="1">
    <location>
        <begin position="2368"/>
        <end position="2394"/>
    </location>
</feature>
<feature type="transmembrane region" description="Helical" evidence="2">
    <location>
        <begin position="2882"/>
        <end position="2899"/>
    </location>
</feature>
<feature type="transmembrane region" description="Helical" evidence="2">
    <location>
        <begin position="2314"/>
        <end position="2334"/>
    </location>
</feature>
<keyword evidence="2" id="KW-0472">Membrane</keyword>
<feature type="region of interest" description="Disordered" evidence="1">
    <location>
        <begin position="654"/>
        <end position="691"/>
    </location>
</feature>
<feature type="compositionally biased region" description="Low complexity" evidence="1">
    <location>
        <begin position="658"/>
        <end position="691"/>
    </location>
</feature>
<feature type="transmembrane region" description="Helical" evidence="2">
    <location>
        <begin position="328"/>
        <end position="352"/>
    </location>
</feature>
<evidence type="ECO:0000313" key="4">
    <source>
        <dbReference type="Proteomes" id="UP000475862"/>
    </source>
</evidence>
<name>A0A6G0SZP4_APHGL</name>
<feature type="region of interest" description="Disordered" evidence="1">
    <location>
        <begin position="1744"/>
        <end position="1808"/>
    </location>
</feature>
<gene>
    <name evidence="3" type="ORF">AGLY_015744</name>
</gene>
<sequence length="3393" mass="377724">MSRTENDREPQSVSVTGTDTVNISTISTIIIVVFMTVIFLCTYYTSSWSAVEIKESTIAKLRTDHFGNDGNGLYAKSTTTVVDLGKSETSAGLHKQRIVPIKAVSDLASDQRSSTFRLAKHSWISESEYESRVWPPVVWSKLTAHKTEPHSEKRNQEEVINRPVELWDINSQSNRHNRWNTNSNEWTGLHTSYDLTYGLDHNDALKHADANTIGEIGFGPHYSSDNGAYYGSTAESPLTTHYQPPLKTLPIYPVLSSQTTQSILKNKKFDWHTVGLLTLVKVGLIKLKLFGILKILFLLLFKFKLFLMALFIKFHLLLKLSKVFKTFFVLLLFPILTTLILTIILSAAMYLVPGQALNMMPESPAAPSPISNLLSSLSSNLPGIPARPGSTKSVTSDELTNIPKSILASRSNTFRFNDRNWNLFSNDDYLPNLYWKKLNRSTNNNKVDKNIPIYKTEDNKANVTMNNEIYQMDTRSNFLNREYSTINLNTPTTEENDLNNDYNVNDSSYDSGSYKYKEIKIPVDKIKPIASGQSEHINILKDLSPSGIHSYTLRPHSNYDFKGRYPTGQTLYYKPSAAIPIKNYQPSKYVSDEEYYKLELQQPTHRKISYKNDSVWSLIKLGHPNNINTSAVSFTQPSLLNMLLPSSFNNLEDSSLMGSSSSSGGSSSGGSSSSGDSSSSGGSSSSGDSGSSFFTMSEIPPDILELFPSVPRNSNDIILPDLSPGNIIQSKTMTSYFTSKDYDSNISNRQHHKSIKSFNPVLTIFRNILNSEKNVERIACRLAIAEKADIIPLILNSVSKLIPEEKSELYFKTYNFSSKSSSITNDSSNQSEIYTYDNFSMHTELLESKKNASTDIQYSIHDVIHNDLEEIKNQTEENGWTLVFRPEQALISKLTSSNMSESISGLSRPTLKIGVLSPPSKFPDNILEPSGREDKFPGLNHYRIPGVLDYYSPGSIVFTGLPPSELVLDDQPAPQPAAQPPVQPAPQPPAQPAPQPPAQPASQLLAQPSSPPAVIPEEPIIIIPESPNILNEQISVPSSQRQMTVMNKINWQRVVTVIGAFLYIQFKQVQTPFSVYHWINNAVRTQNHEKLLEGTNTTVITIPTDPSKDVKHEAQKRKEMQITGQDISVAMVKELELDNHSSFEDLEANSWSMNMSTVQEKNSIKRPTISNSKTQPVNGYVIKKNQYLINHKNDSSTVDDDKVLYNKDNTTANDRLYYKMKNGSNQMIHYRQSTTDTSTPVAEEDASNSYYNVNDLSYNVDNYDYKEVKIPRESIKWTTNSQSKPIHIDDLSSSESVGGGYGHNSYSDYDVKLQYPTGHSIYYRPSVKIPETIYESKGLDQQYEKPKSQQPTFTKKNWKNIGLMKFFKILILPVYIFSLLPILSSLYNRMVNTQASNGLSGSSSSESSSFNRLPGLLESGSSSSEIIPSLSGGASGAALLPGLSGGASGAALLPGISGGSSGINLRPGIAGGSGGFNLLPGSTSGTLNPDILRDSSNTLLSDLSPSDKNPKEKQSLIATSVVTLLCMRFGITMTNTPVHIDKVNHTTDDRSITHNRGKLLVGTIPPDTAVELNATNKSFSLNQKGWWISRPGSTSTVSENKASKNYSNIKNLQQENSRLLSDIGLVRTDGFLADTSTSSNMEQAIDFRDASIDINPYNRHDNINATSNNSENKDEDITDNTNMNQLNRQISQRKINHNRQLHTNIGKYATMAEGDNSNGYQNAYDLTYNAGEYGFKEYESPTYETGWTSADESQQTPQGSFWSGSSGSWEPPPYGIEGGYSIDQGPSSKPLDRPSKKPTKNDQNALQPKVNNVNWKTIGMLALLNLSLAKLQAIVRLLPSLIQLLMIPGRILDLLRRLSDSNNMQGNQLGGLPPSQPGSLLPSQPDGLLPNRPGGLLPNRPGLLPNRPAGTPGITRRSDKGKDIPINKSITVNHNIIGKMNDPLFKLEDTHLINVQKNDSIPIANSTLENFQKLLESEKCVERIACRISVAEKTGNIPVWINWALHRVQRLVRSVPCRPGPNRRRVLVTCIRITVIILLTVTAVTTALLYVVYGRTMFETPMPVHDLSKDRPVENKRVVSVERLSPENRSAIEYLSPNSRSMNVHPWASLRTRMPPTNGSDMSVIRNRYPNNHRYDNSDDGVVLDTQKNINREINHIDYSNLETDNWAIKKERPTDYHDSYDLAYNIADYGSKQSDTITGIDELNKGPGVELDPYYSTIYGPSNKRLIESKPSMDHQPLSMDYNVLPSKSYQPQSTNYQLQSLNYQPASTNYNPSSISYELPKITAPQSPILPDPQQKIELLPLSNKSVVDWRLFAIFSLIKLGIAMILPFLLVPQLLTALTLPMILSTLISIPRRIIRFLTTPNNSNAVPSTSPSLPSNMVPSLPSNTVPSLPSSIRPAGLPSNFAPIVPRPGETINSLNPAPGQRPSTISRPLLSPPGTSGTVSELGIVPIGSDNRGSTVFHLVRKGGYNKNPTSRTIRTSIRSSCMFSLCTSTATNCEPIQDDTNDFISIDVDKISTTNIETIETYSDDESKIQLTERSDSYQRNNYFGSGVARILSTAVLFTIAIIFVWVWSDRLTANNSDDLTNSSGPVARDHEPVLVTNATHHIVTLAIQGPTEEREPTHHSSAEQSLVTTQSRNADVFQNDRLETGPSMSENRTPLFVIRGKLMKKNPYTPYRRSDNISTGIDENLNTSDSSQILHKMNIRLNHKQINNYNYPVIQIDEPIANKDVLNNNQNTYDLTYDVGHKGPEENKNSIDRTNSTIFFNKLGQIIAKELWLLKTPERSGSFDKPPFGLKTYYQNTKHLENKFEHDTHPIQDTQQDSLNLQYPGISTIENDIGSSPRKTTIEIPSMNEEIWRKIGLMALIKLGLLLKFVKFSILQLLILPLTAIIFFMTMKATPMNIPLMNPGTIPTFNTLIPNNIDTIPSDETIFIPSFEEILVPSVEQVLIPSVEQVSLPPSEEVLIPSNEETIIFVPSGQTITVPGNTNPLLPEGIRDPSRSPISVIPNSNTQSYIDNINFRGGLQYEPIKVLDPTLDLFQKELNSETCVERIACKIAATGKTGIIPLGMNWILHQVSNPVSNDKLLYYLKAYADYSSARSINANKFGSSKISVSVDSGNHTESVSGQTERYNGEVLVTATTNRITVSGINVTDRPAEQNQNELFTKSLLTPEMTRGSELKNDSTEKLIQVNYSKSLKNDIFWNNSFENMPLMHNTSNITAQPFIITEVNSMANNNNLYPNTDPLVSDNNSTTDDDDEKYKFKEIIHAQIHPAINREVKHNKMIYNDKPMTVINNKVVTKKVPSTGQLKLYDLPYKMHDSHTEDQINSADEIGWKTIVRPENTQSTTSWAGGIDIWDQPSHGTGNDGYDEISLPNRIIKDHAQIVYDCGIR</sequence>
<organism evidence="3 4">
    <name type="scientific">Aphis glycines</name>
    <name type="common">Soybean aphid</name>
    <dbReference type="NCBI Taxonomy" id="307491"/>
    <lineage>
        <taxon>Eukaryota</taxon>
        <taxon>Metazoa</taxon>
        <taxon>Ecdysozoa</taxon>
        <taxon>Arthropoda</taxon>
        <taxon>Hexapoda</taxon>
        <taxon>Insecta</taxon>
        <taxon>Pterygota</taxon>
        <taxon>Neoptera</taxon>
        <taxon>Paraneoptera</taxon>
        <taxon>Hemiptera</taxon>
        <taxon>Sternorrhyncha</taxon>
        <taxon>Aphidomorpha</taxon>
        <taxon>Aphidoidea</taxon>
        <taxon>Aphididae</taxon>
        <taxon>Aphidini</taxon>
        <taxon>Aphis</taxon>
        <taxon>Aphis</taxon>
    </lineage>
</organism>
<evidence type="ECO:0000313" key="3">
    <source>
        <dbReference type="EMBL" id="KAE9523856.1"/>
    </source>
</evidence>
<feature type="compositionally biased region" description="Polar residues" evidence="1">
    <location>
        <begin position="2416"/>
        <end position="2432"/>
    </location>
</feature>
<feature type="transmembrane region" description="Helical" evidence="2">
    <location>
        <begin position="295"/>
        <end position="316"/>
    </location>
</feature>
<feature type="compositionally biased region" description="Polar residues" evidence="1">
    <location>
        <begin position="1744"/>
        <end position="1758"/>
    </location>
</feature>
<keyword evidence="4" id="KW-1185">Reference proteome</keyword>
<feature type="region of interest" description="Disordered" evidence="1">
    <location>
        <begin position="2617"/>
        <end position="2637"/>
    </location>
</feature>
<feature type="region of interest" description="Disordered" evidence="1">
    <location>
        <begin position="962"/>
        <end position="1011"/>
    </location>
</feature>
<feature type="region of interest" description="Disordered" evidence="1">
    <location>
        <begin position="1865"/>
        <end position="1925"/>
    </location>
</feature>
<reference evidence="3 4" key="1">
    <citation type="submission" date="2019-08" db="EMBL/GenBank/DDBJ databases">
        <title>The genome of the soybean aphid Biotype 1, its phylome, world population structure and adaptation to the North American continent.</title>
        <authorList>
            <person name="Giordano R."/>
            <person name="Donthu R.K."/>
            <person name="Hernandez A.G."/>
            <person name="Wright C.L."/>
            <person name="Zimin A.V."/>
        </authorList>
    </citation>
    <scope>NUCLEOTIDE SEQUENCE [LARGE SCALE GENOMIC DNA]</scope>
    <source>
        <tissue evidence="3">Whole aphids</tissue>
    </source>
</reference>
<evidence type="ECO:0000256" key="2">
    <source>
        <dbReference type="SAM" id="Phobius"/>
    </source>
</evidence>
<dbReference type="OrthoDB" id="10456942at2759"/>
<feature type="transmembrane region" description="Helical" evidence="2">
    <location>
        <begin position="2031"/>
        <end position="2053"/>
    </location>
</feature>
<comment type="caution">
    <text evidence="3">The sequence shown here is derived from an EMBL/GenBank/DDBJ whole genome shotgun (WGS) entry which is preliminary data.</text>
</comment>
<dbReference type="EMBL" id="VYZN01000075">
    <property type="protein sequence ID" value="KAE9523856.1"/>
    <property type="molecule type" value="Genomic_DNA"/>
</dbReference>
<keyword evidence="2" id="KW-0812">Transmembrane</keyword>
<evidence type="ECO:0000256" key="1">
    <source>
        <dbReference type="SAM" id="MobiDB-lite"/>
    </source>
</evidence>
<feature type="region of interest" description="Disordered" evidence="1">
    <location>
        <begin position="2413"/>
        <end position="2443"/>
    </location>
</feature>
<feature type="compositionally biased region" description="Low complexity" evidence="1">
    <location>
        <begin position="1865"/>
        <end position="1908"/>
    </location>
</feature>
<feature type="compositionally biased region" description="Low complexity" evidence="1">
    <location>
        <begin position="1759"/>
        <end position="1769"/>
    </location>
</feature>
<feature type="transmembrane region" description="Helical" evidence="2">
    <location>
        <begin position="2554"/>
        <end position="2575"/>
    </location>
</feature>
<feature type="compositionally biased region" description="Pro residues" evidence="1">
    <location>
        <begin position="973"/>
        <end position="999"/>
    </location>
</feature>
<feature type="compositionally biased region" description="Basic and acidic residues" evidence="1">
    <location>
        <begin position="1916"/>
        <end position="1925"/>
    </location>
</feature>
<dbReference type="PANTHER" id="PTHR42264">
    <property type="entry name" value="EPHRIN_REC_LIKE DOMAIN-CONTAINING PROTEIN"/>
    <property type="match status" value="1"/>
</dbReference>